<evidence type="ECO:0000313" key="2">
    <source>
        <dbReference type="Proteomes" id="UP001150569"/>
    </source>
</evidence>
<accession>A0A9W8DR68</accession>
<evidence type="ECO:0000313" key="1">
    <source>
        <dbReference type="EMBL" id="KAJ1921270.1"/>
    </source>
</evidence>
<proteinExistence type="predicted"/>
<dbReference type="Pfam" id="PF08584">
    <property type="entry name" value="Ribonuc_P_40"/>
    <property type="match status" value="1"/>
</dbReference>
<dbReference type="PANTHER" id="PTHR15396:SF1">
    <property type="entry name" value="RIBONUCLEASE P PROTEIN SUBUNIT P40"/>
    <property type="match status" value="1"/>
</dbReference>
<sequence length="387" mass="43159">MTPTHKDIGKVHIAVGDLVRHAKLTEFVDHHWFNYGLRAAVYTYGTTSPAPTLPPMLAKQIPSFHYYRVRTTLAELTDPAFLRPLLKDTTLQFAALSIRTRIDQHDTFAITPTGELILDLTKDTYEVSGLTGTHSPFGERNPRFTVRIDLRADAYAPGHKYYERVRWSFANALTAPCDFWLTCVDTATGKSHPLTCPDGWMAQNILSEPRWEDPIPNAPTTVDRQAALIIPDVREWALSDPRTADKLLWHGTAQDFYEWLGMEVNASPQIRAGQSTNSYLSTYTVPSPHRPGRVAAVRWTGLILPAQVHAVQRALTTSLATLPSRAEEDQGEPWATLAAWGFRDTPVSYGTKSHGFLVSGENDFTLAYWPDGRCVAFQANGPLDKAS</sequence>
<dbReference type="GO" id="GO:0000447">
    <property type="term" value="P:endonucleolytic cleavage in ITS1 to separate SSU-rRNA from 5.8S rRNA and LSU-rRNA from tricistronic rRNA transcript (SSU-rRNA, 5.8S rRNA, LSU-rRNA)"/>
    <property type="evidence" value="ECO:0007669"/>
    <property type="project" value="TreeGrafter"/>
</dbReference>
<comment type="caution">
    <text evidence="1">The sequence shown here is derived from an EMBL/GenBank/DDBJ whole genome shotgun (WGS) entry which is preliminary data.</text>
</comment>
<name>A0A9W8DR68_9FUNG</name>
<dbReference type="PANTHER" id="PTHR15396">
    <property type="entry name" value="RIBONUCLEASE P PROTEIN SUBUNIT P40"/>
    <property type="match status" value="1"/>
</dbReference>
<dbReference type="GO" id="GO:0030681">
    <property type="term" value="C:multimeric ribonuclease P complex"/>
    <property type="evidence" value="ECO:0007669"/>
    <property type="project" value="TreeGrafter"/>
</dbReference>
<dbReference type="GO" id="GO:0000171">
    <property type="term" value="F:ribonuclease MRP activity"/>
    <property type="evidence" value="ECO:0007669"/>
    <property type="project" value="TreeGrafter"/>
</dbReference>
<dbReference type="InterPro" id="IPR013893">
    <property type="entry name" value="RNase_P_Rpp40"/>
</dbReference>
<dbReference type="AlphaFoldDB" id="A0A9W8DR68"/>
<dbReference type="Proteomes" id="UP001150569">
    <property type="component" value="Unassembled WGS sequence"/>
</dbReference>
<protein>
    <submittedName>
        <fullName evidence="1">Uncharacterized protein</fullName>
    </submittedName>
</protein>
<dbReference type="GO" id="GO:0004526">
    <property type="term" value="F:ribonuclease P activity"/>
    <property type="evidence" value="ECO:0007669"/>
    <property type="project" value="TreeGrafter"/>
</dbReference>
<organism evidence="1 2">
    <name type="scientific">Tieghemiomyces parasiticus</name>
    <dbReference type="NCBI Taxonomy" id="78921"/>
    <lineage>
        <taxon>Eukaryota</taxon>
        <taxon>Fungi</taxon>
        <taxon>Fungi incertae sedis</taxon>
        <taxon>Zoopagomycota</taxon>
        <taxon>Kickxellomycotina</taxon>
        <taxon>Dimargaritomycetes</taxon>
        <taxon>Dimargaritales</taxon>
        <taxon>Dimargaritaceae</taxon>
        <taxon>Tieghemiomyces</taxon>
    </lineage>
</organism>
<dbReference type="EMBL" id="JANBPT010000424">
    <property type="protein sequence ID" value="KAJ1921270.1"/>
    <property type="molecule type" value="Genomic_DNA"/>
</dbReference>
<dbReference type="OrthoDB" id="63112at2759"/>
<gene>
    <name evidence="1" type="ORF">IWQ60_006817</name>
</gene>
<reference evidence="1" key="1">
    <citation type="submission" date="2022-07" db="EMBL/GenBank/DDBJ databases">
        <title>Phylogenomic reconstructions and comparative analyses of Kickxellomycotina fungi.</title>
        <authorList>
            <person name="Reynolds N.K."/>
            <person name="Stajich J.E."/>
            <person name="Barry K."/>
            <person name="Grigoriev I.V."/>
            <person name="Crous P."/>
            <person name="Smith M.E."/>
        </authorList>
    </citation>
    <scope>NUCLEOTIDE SEQUENCE</scope>
    <source>
        <strain evidence="1">RSA 861</strain>
    </source>
</reference>
<dbReference type="GO" id="GO:0001682">
    <property type="term" value="P:tRNA 5'-leader removal"/>
    <property type="evidence" value="ECO:0007669"/>
    <property type="project" value="InterPro"/>
</dbReference>
<dbReference type="GO" id="GO:0000172">
    <property type="term" value="C:ribonuclease MRP complex"/>
    <property type="evidence" value="ECO:0007669"/>
    <property type="project" value="TreeGrafter"/>
</dbReference>
<keyword evidence="2" id="KW-1185">Reference proteome</keyword>